<proteinExistence type="predicted"/>
<evidence type="ECO:0000313" key="2">
    <source>
        <dbReference type="Proteomes" id="UP000288052"/>
    </source>
</evidence>
<dbReference type="EMBL" id="QXGI01000008">
    <property type="protein sequence ID" value="RSX46101.1"/>
    <property type="molecule type" value="Genomic_DNA"/>
</dbReference>
<sequence length="129" mass="14662">MITRSVTVAKIRREYWQMIAEGRKRFELRDEEVDWRSRLFVFVDAATGEHLGQARILSRTAFGGYEGSSWNWGLLSKLVEVPVDELKELFPDAVELGGHAYDAYAMYVYEIEPAGDDEVLDALLEGSDA</sequence>
<dbReference type="InterPro" id="IPR015947">
    <property type="entry name" value="PUA-like_sf"/>
</dbReference>
<comment type="caution">
    <text evidence="1">The sequence shown here is derived from an EMBL/GenBank/DDBJ whole genome shotgun (WGS) entry which is preliminary data.</text>
</comment>
<evidence type="ECO:0000313" key="1">
    <source>
        <dbReference type="EMBL" id="RSX46101.1"/>
    </source>
</evidence>
<dbReference type="OrthoDB" id="3241754at2"/>
<dbReference type="SUPFAM" id="SSF88697">
    <property type="entry name" value="PUA domain-like"/>
    <property type="match status" value="1"/>
</dbReference>
<organism evidence="1 2">
    <name type="scientific">Bifidobacterium castoris</name>
    <dbReference type="NCBI Taxonomy" id="2306972"/>
    <lineage>
        <taxon>Bacteria</taxon>
        <taxon>Bacillati</taxon>
        <taxon>Actinomycetota</taxon>
        <taxon>Actinomycetes</taxon>
        <taxon>Bifidobacteriales</taxon>
        <taxon>Bifidobacteriaceae</taxon>
        <taxon>Bifidobacterium</taxon>
    </lineage>
</organism>
<reference evidence="1 2" key="1">
    <citation type="submission" date="2018-09" db="EMBL/GenBank/DDBJ databases">
        <title>Characterization of the phylogenetic diversity of five novel species belonging to the genus Bifidobacterium.</title>
        <authorList>
            <person name="Lugli G.A."/>
            <person name="Duranti S."/>
            <person name="Milani C."/>
        </authorList>
    </citation>
    <scope>NUCLEOTIDE SEQUENCE [LARGE SCALE GENOMIC DNA]</scope>
    <source>
        <strain evidence="1 2">2020B</strain>
    </source>
</reference>
<evidence type="ECO:0008006" key="3">
    <source>
        <dbReference type="Google" id="ProtNLM"/>
    </source>
</evidence>
<accession>A0A430F5V8</accession>
<keyword evidence="2" id="KW-1185">Reference proteome</keyword>
<dbReference type="AlphaFoldDB" id="A0A430F5V8"/>
<gene>
    <name evidence="1" type="ORF">D2E22_1673</name>
</gene>
<name>A0A430F5V8_9BIFI</name>
<dbReference type="Proteomes" id="UP000288052">
    <property type="component" value="Unassembled WGS sequence"/>
</dbReference>
<dbReference type="RefSeq" id="WP_126032657.1">
    <property type="nucleotide sequence ID" value="NZ_QXGI01000008.1"/>
</dbReference>
<protein>
    <recommendedName>
        <fullName evidence="3">ASCH domain-containing protein</fullName>
    </recommendedName>
</protein>